<feature type="chain" id="PRO_5045717347" description="DUF2946 domain-containing protein" evidence="1">
    <location>
        <begin position="23"/>
        <end position="106"/>
    </location>
</feature>
<comment type="caution">
    <text evidence="2">The sequence shown here is derived from an EMBL/GenBank/DDBJ whole genome shotgun (WGS) entry which is preliminary data.</text>
</comment>
<dbReference type="Proteomes" id="UP000640614">
    <property type="component" value="Unassembled WGS sequence"/>
</dbReference>
<keyword evidence="1" id="KW-0732">Signal</keyword>
<sequence length="106" mass="11823">MKWITTILSLYLVLLSSLPCSDMEETSPIHQRTEFAATDHSHEKQSDLCSPFCICNCCGAHVLSYQSANVFDFKIPAAVISISLPSYKSVFSSNFYGSIWQPPQLV</sequence>
<dbReference type="EMBL" id="PRDM01000001">
    <property type="protein sequence ID" value="MBE8724276.1"/>
    <property type="molecule type" value="Genomic_DNA"/>
</dbReference>
<dbReference type="Pfam" id="PF20365">
    <property type="entry name" value="DUF6660"/>
    <property type="match status" value="1"/>
</dbReference>
<evidence type="ECO:0000256" key="1">
    <source>
        <dbReference type="SAM" id="SignalP"/>
    </source>
</evidence>
<evidence type="ECO:0000313" key="2">
    <source>
        <dbReference type="EMBL" id="MBE8724276.1"/>
    </source>
</evidence>
<keyword evidence="3" id="KW-1185">Reference proteome</keyword>
<gene>
    <name evidence="2" type="ORF">C4F50_04875</name>
</gene>
<dbReference type="RefSeq" id="WP_193845281.1">
    <property type="nucleotide sequence ID" value="NZ_PRDM01000001.1"/>
</dbReference>
<proteinExistence type="predicted"/>
<evidence type="ECO:0008006" key="4">
    <source>
        <dbReference type="Google" id="ProtNLM"/>
    </source>
</evidence>
<feature type="signal peptide" evidence="1">
    <location>
        <begin position="1"/>
        <end position="22"/>
    </location>
</feature>
<name>A0ABR9TFZ2_9FLAO</name>
<accession>A0ABR9TFZ2</accession>
<reference evidence="2 3" key="1">
    <citation type="submission" date="2018-07" db="EMBL/GenBank/DDBJ databases">
        <title>Genome assembly of strain KB82.</title>
        <authorList>
            <person name="Kukolya J."/>
            <person name="Horvath B."/>
            <person name="Nagy I."/>
            <person name="Toth A."/>
        </authorList>
    </citation>
    <scope>NUCLEOTIDE SEQUENCE [LARGE SCALE GENOMIC DNA]</scope>
    <source>
        <strain evidence="2 3">Kb82</strain>
    </source>
</reference>
<organism evidence="2 3">
    <name type="scientific">Flavobacterium hungaricum</name>
    <dbReference type="NCBI Taxonomy" id="2082725"/>
    <lineage>
        <taxon>Bacteria</taxon>
        <taxon>Pseudomonadati</taxon>
        <taxon>Bacteroidota</taxon>
        <taxon>Flavobacteriia</taxon>
        <taxon>Flavobacteriales</taxon>
        <taxon>Flavobacteriaceae</taxon>
        <taxon>Flavobacterium</taxon>
    </lineage>
</organism>
<protein>
    <recommendedName>
        <fullName evidence="4">DUF2946 domain-containing protein</fullName>
    </recommendedName>
</protein>
<dbReference type="InterPro" id="IPR046601">
    <property type="entry name" value="DUF6660"/>
</dbReference>
<evidence type="ECO:0000313" key="3">
    <source>
        <dbReference type="Proteomes" id="UP000640614"/>
    </source>
</evidence>